<evidence type="ECO:0000313" key="1">
    <source>
        <dbReference type="EMBL" id="GAA1743063.1"/>
    </source>
</evidence>
<sequence>MRGARVDHHRDMRVTFTRIADHQRGFALVERDDGVVYQLDGGPVTAHLPHDLVHLTVERELDIADGIWGAIAAGVVFRSMRHHSGRRPPHAGDRSAALIREHRDRLQRAELIGGFVERVAETPGATPASIGRFARLYLANLPGDPLDLTRVPAAATALRETADRWRAMAIGDQLTVQWPARLRMPPAAAGATRARVAPRRRVSR</sequence>
<evidence type="ECO:0000313" key="2">
    <source>
        <dbReference type="Proteomes" id="UP001500655"/>
    </source>
</evidence>
<proteinExistence type="predicted"/>
<organism evidence="1 2">
    <name type="scientific">Luedemannella helvata</name>
    <dbReference type="NCBI Taxonomy" id="349315"/>
    <lineage>
        <taxon>Bacteria</taxon>
        <taxon>Bacillati</taxon>
        <taxon>Actinomycetota</taxon>
        <taxon>Actinomycetes</taxon>
        <taxon>Micromonosporales</taxon>
        <taxon>Micromonosporaceae</taxon>
        <taxon>Luedemannella</taxon>
    </lineage>
</organism>
<accession>A0ABP4VZF3</accession>
<name>A0ABP4VZF3_9ACTN</name>
<reference evidence="2" key="1">
    <citation type="journal article" date="2019" name="Int. J. Syst. Evol. Microbiol.">
        <title>The Global Catalogue of Microorganisms (GCM) 10K type strain sequencing project: providing services to taxonomists for standard genome sequencing and annotation.</title>
        <authorList>
            <consortium name="The Broad Institute Genomics Platform"/>
            <consortium name="The Broad Institute Genome Sequencing Center for Infectious Disease"/>
            <person name="Wu L."/>
            <person name="Ma J."/>
        </authorList>
    </citation>
    <scope>NUCLEOTIDE SEQUENCE [LARGE SCALE GENOMIC DNA]</scope>
    <source>
        <strain evidence="2">JCM 13249</strain>
    </source>
</reference>
<keyword evidence="2" id="KW-1185">Reference proteome</keyword>
<dbReference type="Proteomes" id="UP001500655">
    <property type="component" value="Unassembled WGS sequence"/>
</dbReference>
<dbReference type="EMBL" id="BAAALS010000004">
    <property type="protein sequence ID" value="GAA1743063.1"/>
    <property type="molecule type" value="Genomic_DNA"/>
</dbReference>
<protein>
    <submittedName>
        <fullName evidence="1">Uncharacterized protein</fullName>
    </submittedName>
</protein>
<gene>
    <name evidence="1" type="ORF">GCM10009681_12420</name>
</gene>
<comment type="caution">
    <text evidence="1">The sequence shown here is derived from an EMBL/GenBank/DDBJ whole genome shotgun (WGS) entry which is preliminary data.</text>
</comment>